<dbReference type="Pfam" id="PF17681">
    <property type="entry name" value="GCP_N_terminal"/>
    <property type="match status" value="1"/>
</dbReference>
<dbReference type="AlphaFoldDB" id="J4U8M7"/>
<keyword evidence="2 4" id="KW-0493">Microtubule</keyword>
<dbReference type="GO" id="GO:0044732">
    <property type="term" value="C:mitotic spindle pole body"/>
    <property type="evidence" value="ECO:0007669"/>
    <property type="project" value="TreeGrafter"/>
</dbReference>
<dbReference type="InterPro" id="IPR007259">
    <property type="entry name" value="GCP"/>
</dbReference>
<organism evidence="7 8">
    <name type="scientific">Trichosporon asahii var. asahii (strain ATCC 90039 / CBS 2479 / JCM 2466 / KCTC 7840 / NBRC 103889/ NCYC 2677 / UAMH 7654)</name>
    <name type="common">Yeast</name>
    <dbReference type="NCBI Taxonomy" id="1186058"/>
    <lineage>
        <taxon>Eukaryota</taxon>
        <taxon>Fungi</taxon>
        <taxon>Dikarya</taxon>
        <taxon>Basidiomycota</taxon>
        <taxon>Agaricomycotina</taxon>
        <taxon>Tremellomycetes</taxon>
        <taxon>Trichosporonales</taxon>
        <taxon>Trichosporonaceae</taxon>
        <taxon>Trichosporon</taxon>
    </lineage>
</organism>
<dbReference type="SMART" id="SM00318">
    <property type="entry name" value="SNc"/>
    <property type="match status" value="1"/>
</dbReference>
<dbReference type="GO" id="GO:0000278">
    <property type="term" value="P:mitotic cell cycle"/>
    <property type="evidence" value="ECO:0007669"/>
    <property type="project" value="TreeGrafter"/>
</dbReference>
<feature type="compositionally biased region" description="Polar residues" evidence="5">
    <location>
        <begin position="287"/>
        <end position="296"/>
    </location>
</feature>
<dbReference type="GO" id="GO:0007020">
    <property type="term" value="P:microtubule nucleation"/>
    <property type="evidence" value="ECO:0007669"/>
    <property type="project" value="InterPro"/>
</dbReference>
<feature type="compositionally biased region" description="Basic and acidic residues" evidence="5">
    <location>
        <begin position="297"/>
        <end position="338"/>
    </location>
</feature>
<dbReference type="GeneID" id="25987924"/>
<comment type="caution">
    <text evidence="7">The sequence shown here is derived from an EMBL/GenBank/DDBJ whole genome shotgun (WGS) entry which is preliminary data.</text>
</comment>
<dbReference type="EMBL" id="ALBS01000274">
    <property type="protein sequence ID" value="EJT46860.1"/>
    <property type="molecule type" value="Genomic_DNA"/>
</dbReference>
<dbReference type="OrthoDB" id="430293at2759"/>
<dbReference type="InterPro" id="IPR041470">
    <property type="entry name" value="GCP_N"/>
</dbReference>
<dbReference type="VEuPathDB" id="FungiDB:A1Q1_04411"/>
<evidence type="ECO:0000313" key="7">
    <source>
        <dbReference type="EMBL" id="EJT46860.1"/>
    </source>
</evidence>
<dbReference type="KEGG" id="tasa:A1Q1_04411"/>
<dbReference type="InterPro" id="IPR016071">
    <property type="entry name" value="Staphylococal_nuclease_OB-fold"/>
</dbReference>
<evidence type="ECO:0000256" key="1">
    <source>
        <dbReference type="ARBA" id="ARBA00022490"/>
    </source>
</evidence>
<evidence type="ECO:0000256" key="2">
    <source>
        <dbReference type="ARBA" id="ARBA00022701"/>
    </source>
</evidence>
<dbReference type="GO" id="GO:0005874">
    <property type="term" value="C:microtubule"/>
    <property type="evidence" value="ECO:0007669"/>
    <property type="project" value="UniProtKB-KW"/>
</dbReference>
<accession>J4U8M7</accession>
<evidence type="ECO:0000313" key="8">
    <source>
        <dbReference type="Proteomes" id="UP000002748"/>
    </source>
</evidence>
<name>J4U8M7_TRIAS</name>
<feature type="region of interest" description="Disordered" evidence="5">
    <location>
        <begin position="278"/>
        <end position="387"/>
    </location>
</feature>
<dbReference type="Pfam" id="PF00565">
    <property type="entry name" value="SNase"/>
    <property type="match status" value="1"/>
</dbReference>
<evidence type="ECO:0000256" key="5">
    <source>
        <dbReference type="SAM" id="MobiDB-lite"/>
    </source>
</evidence>
<dbReference type="GO" id="GO:0000930">
    <property type="term" value="C:gamma-tubulin complex"/>
    <property type="evidence" value="ECO:0007669"/>
    <property type="project" value="TreeGrafter"/>
</dbReference>
<keyword evidence="3 4" id="KW-0206">Cytoskeleton</keyword>
<proteinExistence type="inferred from homology"/>
<dbReference type="GO" id="GO:0043015">
    <property type="term" value="F:gamma-tubulin binding"/>
    <property type="evidence" value="ECO:0007669"/>
    <property type="project" value="InterPro"/>
</dbReference>
<dbReference type="GO" id="GO:0051225">
    <property type="term" value="P:spindle assembly"/>
    <property type="evidence" value="ECO:0007669"/>
    <property type="project" value="TreeGrafter"/>
</dbReference>
<dbReference type="RefSeq" id="XP_014178252.1">
    <property type="nucleotide sequence ID" value="XM_014322777.1"/>
</dbReference>
<dbReference type="SUPFAM" id="SSF50199">
    <property type="entry name" value="Staphylococcal nuclease"/>
    <property type="match status" value="1"/>
</dbReference>
<dbReference type="Proteomes" id="UP000002748">
    <property type="component" value="Unassembled WGS sequence"/>
</dbReference>
<dbReference type="GO" id="GO:0051321">
    <property type="term" value="P:meiotic cell cycle"/>
    <property type="evidence" value="ECO:0007669"/>
    <property type="project" value="TreeGrafter"/>
</dbReference>
<evidence type="ECO:0000256" key="4">
    <source>
        <dbReference type="RuleBase" id="RU363050"/>
    </source>
</evidence>
<evidence type="ECO:0000256" key="3">
    <source>
        <dbReference type="ARBA" id="ARBA00023212"/>
    </source>
</evidence>
<feature type="compositionally biased region" description="Basic and acidic residues" evidence="5">
    <location>
        <begin position="345"/>
        <end position="383"/>
    </location>
</feature>
<feature type="domain" description="TNase-like" evidence="6">
    <location>
        <begin position="40"/>
        <end position="232"/>
    </location>
</feature>
<dbReference type="GO" id="GO:0000922">
    <property type="term" value="C:spindle pole"/>
    <property type="evidence" value="ECO:0007669"/>
    <property type="project" value="InterPro"/>
</dbReference>
<keyword evidence="1 4" id="KW-0963">Cytoplasm</keyword>
<comment type="similarity">
    <text evidence="4">Belongs to the TUBGCP family.</text>
</comment>
<dbReference type="PANTHER" id="PTHR19302:SF13">
    <property type="entry name" value="GAMMA-TUBULIN COMPLEX COMPONENT 2"/>
    <property type="match status" value="1"/>
</dbReference>
<dbReference type="GO" id="GO:0051011">
    <property type="term" value="F:microtubule minus-end binding"/>
    <property type="evidence" value="ECO:0007669"/>
    <property type="project" value="TreeGrafter"/>
</dbReference>
<reference evidence="7 8" key="1">
    <citation type="journal article" date="2012" name="Eukaryot. Cell">
        <title>Draft genome sequence of CBS 2479, the standard type strain of Trichosporon asahii.</title>
        <authorList>
            <person name="Yang R.Y."/>
            <person name="Li H.T."/>
            <person name="Zhu H."/>
            <person name="Zhou G.P."/>
            <person name="Wang M."/>
            <person name="Wang L."/>
        </authorList>
    </citation>
    <scope>NUCLEOTIDE SEQUENCE [LARGE SCALE GENOMIC DNA]</scope>
    <source>
        <strain evidence="8">ATCC 90039 / CBS 2479 / JCM 2466 / KCTC 7840 / NCYC 2677 / UAMH 7654</strain>
    </source>
</reference>
<dbReference type="Gene3D" id="2.40.50.90">
    <property type="match status" value="1"/>
</dbReference>
<protein>
    <recommendedName>
        <fullName evidence="4">Spindle pole body component</fullName>
    </recommendedName>
</protein>
<dbReference type="PANTHER" id="PTHR19302">
    <property type="entry name" value="GAMMA TUBULIN COMPLEX PROTEIN"/>
    <property type="match status" value="1"/>
</dbReference>
<dbReference type="PROSITE" id="PS50830">
    <property type="entry name" value="TNASE_3"/>
    <property type="match status" value="1"/>
</dbReference>
<dbReference type="InterPro" id="IPR035437">
    <property type="entry name" value="SNase_OB-fold_sf"/>
</dbReference>
<comment type="subcellular location">
    <subcellularLocation>
        <location evidence="4">Cytoplasm</location>
        <location evidence="4">Cytoskeleton</location>
        <location evidence="4">Microtubule organizing center</location>
    </subcellularLocation>
</comment>
<dbReference type="GO" id="GO:0031122">
    <property type="term" value="P:cytoplasmic microtubule organization"/>
    <property type="evidence" value="ECO:0007669"/>
    <property type="project" value="TreeGrafter"/>
</dbReference>
<gene>
    <name evidence="7" type="ORF">A1Q1_04411</name>
</gene>
<evidence type="ECO:0000259" key="6">
    <source>
        <dbReference type="PROSITE" id="PS50830"/>
    </source>
</evidence>
<sequence>MSTAVVVHKRRRERRQCARYPVRSVSETAKSLLPQLKDLDSTTIAVLSALGGTALTLGALTLGKRWKRIRNADGVPPRLLDNQGSIVGVVTRLYHTPGPFWRGPLKLRKVPTAPKDLKNETLSVRIAGVDAPELAHFGNPAQPHGKESLEWLTKTVLGKRLRVQVLRRDQYGRIVGIPYITRWILPDKPLPLMMLKEGQAVVYEAGGAEYGKWGLEKMKQIEDEARRGLWGAKRIELPGDYKKRYATTIASVRGKPTDEILEELENSGDAAIRAQIDFAREHERRTTPSTAASTLTRGERAESRAETRSDSRAESRTESRATDRDRERVRRERERESRPSSSGSYRDRERDRERERERERERDRGERPRSDSLRHREREREPQTRVTVEVEVDGHAVAGTSATTSRPPPPARQLEGVPLAVQEAWICEDLMFVLQGVEGELIRYAEGYDPMDVEQRLQGARWQVDPTLDPSLLSLVNRLLPIATFFTSVEASIELRNSPEYGMVGHALSAGIRGMLKEYRVLTAQLESLFLTSPTFTLQTLYFHLHPTLHTMSLLSSLCTALETDEKPNDDDASDDDDDGLGGMAEELGLGGALGLMRNLKAQEGLINGGGLVVGGEVLGIICEREATMSG</sequence>
<dbReference type="HOGENOM" id="CLU_433599_0_0_1"/>